<keyword evidence="2" id="KW-1185">Reference proteome</keyword>
<evidence type="ECO:0008006" key="3">
    <source>
        <dbReference type="Google" id="ProtNLM"/>
    </source>
</evidence>
<name>A0ABV6NBL6_9BACI</name>
<evidence type="ECO:0000313" key="1">
    <source>
        <dbReference type="EMBL" id="MFC0558175.1"/>
    </source>
</evidence>
<protein>
    <recommendedName>
        <fullName evidence="3">WYL domain-containing protein</fullName>
    </recommendedName>
</protein>
<gene>
    <name evidence="1" type="ORF">ACFFH4_03825</name>
</gene>
<organism evidence="1 2">
    <name type="scientific">Halalkalibacter alkalisediminis</name>
    <dbReference type="NCBI Taxonomy" id="935616"/>
    <lineage>
        <taxon>Bacteria</taxon>
        <taxon>Bacillati</taxon>
        <taxon>Bacillota</taxon>
        <taxon>Bacilli</taxon>
        <taxon>Bacillales</taxon>
        <taxon>Bacillaceae</taxon>
        <taxon>Halalkalibacter</taxon>
    </lineage>
</organism>
<reference evidence="1 2" key="1">
    <citation type="submission" date="2024-09" db="EMBL/GenBank/DDBJ databases">
        <authorList>
            <person name="Sun Q."/>
            <person name="Mori K."/>
        </authorList>
    </citation>
    <scope>NUCLEOTIDE SEQUENCE [LARGE SCALE GENOMIC DNA]</scope>
    <source>
        <strain evidence="1 2">NCAIM B.02301</strain>
    </source>
</reference>
<dbReference type="EMBL" id="JBHLTR010000004">
    <property type="protein sequence ID" value="MFC0558175.1"/>
    <property type="molecule type" value="Genomic_DNA"/>
</dbReference>
<evidence type="ECO:0000313" key="2">
    <source>
        <dbReference type="Proteomes" id="UP001589833"/>
    </source>
</evidence>
<dbReference type="Proteomes" id="UP001589833">
    <property type="component" value="Unassembled WGS sequence"/>
</dbReference>
<proteinExistence type="predicted"/>
<comment type="caution">
    <text evidence="1">The sequence shown here is derived from an EMBL/GenBank/DDBJ whole genome shotgun (WGS) entry which is preliminary data.</text>
</comment>
<sequence length="76" mass="9221">MDRLLNRSVEDSLKLEMVYQAHNGLITQRTISVKSYNEIQLIAFCHYRNQNRLFRRDRILSLFPLHRQKVINDLYN</sequence>
<dbReference type="RefSeq" id="WP_273841132.1">
    <property type="nucleotide sequence ID" value="NZ_JAQQWT010000003.1"/>
</dbReference>
<accession>A0ABV6NBL6</accession>